<dbReference type="GO" id="GO:0019843">
    <property type="term" value="F:rRNA binding"/>
    <property type="evidence" value="ECO:0007669"/>
    <property type="project" value="UniProtKB-UniRule"/>
</dbReference>
<feature type="domain" description="Large ribosomal subunit protein uL6 alpha-beta" evidence="8">
    <location>
        <begin position="11"/>
        <end position="80"/>
    </location>
</feature>
<feature type="domain" description="Large ribosomal subunit protein uL6 alpha-beta" evidence="8">
    <location>
        <begin position="90"/>
        <end position="164"/>
    </location>
</feature>
<dbReference type="HOGENOM" id="CLU_065464_1_2_6"/>
<dbReference type="GO" id="GO:0002181">
    <property type="term" value="P:cytoplasmic translation"/>
    <property type="evidence" value="ECO:0007669"/>
    <property type="project" value="TreeGrafter"/>
</dbReference>
<evidence type="ECO:0000256" key="2">
    <source>
        <dbReference type="ARBA" id="ARBA00022980"/>
    </source>
</evidence>
<proteinExistence type="inferred from homology"/>
<dbReference type="Gene3D" id="3.90.930.12">
    <property type="entry name" value="Ribosomal protein L6, alpha-beta domain"/>
    <property type="match status" value="2"/>
</dbReference>
<dbReference type="NCBIfam" id="TIGR03654">
    <property type="entry name" value="L6_bact"/>
    <property type="match status" value="1"/>
</dbReference>
<dbReference type="PIRSF" id="PIRSF002162">
    <property type="entry name" value="Ribosomal_L6"/>
    <property type="match status" value="1"/>
</dbReference>
<keyword evidence="10" id="KW-1185">Reference proteome</keyword>
<dbReference type="InterPro" id="IPR036789">
    <property type="entry name" value="Ribosomal_uL6-like_a/b-dom_sf"/>
</dbReference>
<evidence type="ECO:0000256" key="6">
    <source>
        <dbReference type="RuleBase" id="RU003869"/>
    </source>
</evidence>
<sequence>MSRVAKQPILVPNNIEIKIDNQKISMKGKNGKINYLIHQSVHVNYTNNFLICKSRNGYVNGWAQAGTVRAILNSMIYGINNEFVKKLQLVGIGYRASIQNNIITLYLGFSHLINHKIPSEVYVECPNQNEIVLKSFNKQLVGQVAADLRSYRPPESYKGKGIRYIDEKILIKETKKK</sequence>
<dbReference type="PANTHER" id="PTHR11655">
    <property type="entry name" value="60S/50S RIBOSOMAL PROTEIN L6/L9"/>
    <property type="match status" value="1"/>
</dbReference>
<dbReference type="Proteomes" id="UP000031627">
    <property type="component" value="Chromosome"/>
</dbReference>
<keyword evidence="3 6" id="KW-0687">Ribonucleoprotein</keyword>
<dbReference type="GO" id="GO:0022625">
    <property type="term" value="C:cytosolic large ribosomal subunit"/>
    <property type="evidence" value="ECO:0007669"/>
    <property type="project" value="UniProtKB-UniRule"/>
</dbReference>
<dbReference type="PANTHER" id="PTHR11655:SF14">
    <property type="entry name" value="LARGE RIBOSOMAL SUBUNIT PROTEIN UL6M"/>
    <property type="match status" value="1"/>
</dbReference>
<dbReference type="EMBL" id="AP014521">
    <property type="protein sequence ID" value="BAP58360.1"/>
    <property type="molecule type" value="Genomic_DNA"/>
</dbReference>
<dbReference type="InterPro" id="IPR019906">
    <property type="entry name" value="Ribosomal_uL6_bac-type"/>
</dbReference>
<dbReference type="PRINTS" id="PR00059">
    <property type="entry name" value="RIBOSOMALL6"/>
</dbReference>
<evidence type="ECO:0000259" key="8">
    <source>
        <dbReference type="Pfam" id="PF00347"/>
    </source>
</evidence>
<dbReference type="SUPFAM" id="SSF56053">
    <property type="entry name" value="Ribosomal protein L6"/>
    <property type="match status" value="2"/>
</dbReference>
<dbReference type="Pfam" id="PF00347">
    <property type="entry name" value="Ribosomal_L6"/>
    <property type="match status" value="2"/>
</dbReference>
<dbReference type="RefSeq" id="WP_041062447.1">
    <property type="nucleotide sequence ID" value="NZ_AP014521.1"/>
</dbReference>
<keyword evidence="7" id="KW-0694">RNA-binding</keyword>
<dbReference type="OrthoDB" id="9805007at2"/>
<dbReference type="PROSITE" id="PS00525">
    <property type="entry name" value="RIBOSOMAL_L6_1"/>
    <property type="match status" value="1"/>
</dbReference>
<reference evidence="9 10" key="2">
    <citation type="journal article" date="2014" name="Curr. Biol.">
        <title>Symbiont-Supplemented Maternal Investment Underpinning Host's Ecological Adaptation.</title>
        <authorList>
            <person name="Kaiwa N."/>
            <person name="Hosokawa T."/>
            <person name="Nikoh N."/>
            <person name="Tanahashi M."/>
            <person name="Moriyama M."/>
            <person name="Meng X.Y."/>
            <person name="Maeda T."/>
            <person name="Yamaguchi K."/>
            <person name="Shigenobu S."/>
            <person name="Ito M."/>
            <person name="Fukatsu T."/>
        </authorList>
    </citation>
    <scope>NUCLEOTIDE SEQUENCE [LARGE SCALE GENOMIC DNA]</scope>
    <source>
        <strain evidence="9 10">UwTKB</strain>
    </source>
</reference>
<dbReference type="AlphaFoldDB" id="A0A090ARG0"/>
<protein>
    <recommendedName>
        <fullName evidence="4 5">50S ribosomal protein L6</fullName>
    </recommendedName>
</protein>
<dbReference type="InterPro" id="IPR002358">
    <property type="entry name" value="Ribosomal_uL6_CS"/>
</dbReference>
<comment type="similarity">
    <text evidence="1 6">Belongs to the universal ribosomal protein uL6 family.</text>
</comment>
<evidence type="ECO:0000313" key="10">
    <source>
        <dbReference type="Proteomes" id="UP000031627"/>
    </source>
</evidence>
<dbReference type="FunFam" id="3.90.930.12:FF:000001">
    <property type="entry name" value="50S ribosomal protein L6"/>
    <property type="match status" value="1"/>
</dbReference>
<evidence type="ECO:0000256" key="3">
    <source>
        <dbReference type="ARBA" id="ARBA00023274"/>
    </source>
</evidence>
<evidence type="ECO:0000256" key="1">
    <source>
        <dbReference type="ARBA" id="ARBA00009356"/>
    </source>
</evidence>
<name>A0A090ARG0_9ENTR</name>
<evidence type="ECO:0000256" key="4">
    <source>
        <dbReference type="ARBA" id="ARBA00035454"/>
    </source>
</evidence>
<evidence type="ECO:0000256" key="7">
    <source>
        <dbReference type="RuleBase" id="RU003870"/>
    </source>
</evidence>
<keyword evidence="2 6" id="KW-0689">Ribosomal protein</keyword>
<dbReference type="GO" id="GO:0003735">
    <property type="term" value="F:structural constituent of ribosome"/>
    <property type="evidence" value="ECO:0007669"/>
    <property type="project" value="UniProtKB-UniRule"/>
</dbReference>
<reference evidence="10" key="1">
    <citation type="submission" date="2013-11" db="EMBL/GenBank/DDBJ databases">
        <title>Symbiont-containing voluminous jelly as an extraordinary maternal gift for overwintering insect nymphs.</title>
        <authorList>
            <person name="Kaiwa N."/>
            <person name="Hosokawa T."/>
            <person name="Nikoh N."/>
            <person name="Meng X.Y."/>
            <person name="Tanahashi M."/>
            <person name="Moriyama M."/>
            <person name="Maeda T."/>
            <person name="Yamaguchi K."/>
            <person name="Shigenobu S."/>
            <person name="Ito M."/>
            <person name="Fukatsu T."/>
        </authorList>
    </citation>
    <scope>NUCLEOTIDE SEQUENCE [LARGE SCALE GENOMIC DNA]</scope>
    <source>
        <strain evidence="10">UwTKB</strain>
    </source>
</reference>
<dbReference type="KEGG" id="sbw:TGUWTKB_1010"/>
<keyword evidence="7" id="KW-0699">rRNA-binding</keyword>
<comment type="function">
    <text evidence="7">This protein binds to the 23S rRNA, and is important in its secondary structure. It is located near the subunit interface in the base of the L7/L12 stalk, and near the tRNA binding site of the peptidyltransferase center.</text>
</comment>
<dbReference type="InterPro" id="IPR000702">
    <property type="entry name" value="Ribosomal_uL6-like"/>
</dbReference>
<dbReference type="STRING" id="1410383.TGUWTKB_1010"/>
<accession>A0A090ARG0</accession>
<dbReference type="InterPro" id="IPR020040">
    <property type="entry name" value="Ribosomal_uL6_a/b-dom"/>
</dbReference>
<evidence type="ECO:0000256" key="5">
    <source>
        <dbReference type="NCBIfam" id="TIGR03654"/>
    </source>
</evidence>
<organism evidence="9 10">
    <name type="scientific">Candidatus Tachikawaea gelatinosa</name>
    <dbReference type="NCBI Taxonomy" id="1410383"/>
    <lineage>
        <taxon>Bacteria</taxon>
        <taxon>Pseudomonadati</taxon>
        <taxon>Pseudomonadota</taxon>
        <taxon>Gammaproteobacteria</taxon>
        <taxon>Enterobacterales</taxon>
        <taxon>Enterobacteriaceae</taxon>
        <taxon>Candidatus Tachikawaea</taxon>
    </lineage>
</organism>
<evidence type="ECO:0000313" key="9">
    <source>
        <dbReference type="EMBL" id="BAP58360.1"/>
    </source>
</evidence>
<gene>
    <name evidence="9" type="primary">rplF</name>
    <name evidence="9" type="ORF">TGUWTKB_1010</name>
</gene>